<dbReference type="PANTHER" id="PTHR42760:SF133">
    <property type="entry name" value="3-OXOACYL-[ACYL-CARRIER-PROTEIN] REDUCTASE"/>
    <property type="match status" value="1"/>
</dbReference>
<proteinExistence type="inferred from homology"/>
<evidence type="ECO:0000313" key="3">
    <source>
        <dbReference type="EMBL" id="XCC95384.1"/>
    </source>
</evidence>
<dbReference type="Pfam" id="PF00106">
    <property type="entry name" value="adh_short"/>
    <property type="match status" value="1"/>
</dbReference>
<accession>A0AAU8ALL0</accession>
<gene>
    <name evidence="3" type="ORF">PVT71_20055</name>
</gene>
<dbReference type="PRINTS" id="PR00081">
    <property type="entry name" value="GDHRDH"/>
</dbReference>
<reference evidence="3" key="1">
    <citation type="submission" date="2023-02" db="EMBL/GenBank/DDBJ databases">
        <title>Description and genomic characterization of Salipiger bruguierae sp. nov., isolated from the sediment of mangrove plant Bruguiera sexangula.</title>
        <authorList>
            <person name="Long M."/>
        </authorList>
    </citation>
    <scope>NUCLEOTIDE SEQUENCE</scope>
    <source>
        <strain evidence="3">H15</strain>
    </source>
</reference>
<dbReference type="GO" id="GO:0016616">
    <property type="term" value="F:oxidoreductase activity, acting on the CH-OH group of donors, NAD or NADP as acceptor"/>
    <property type="evidence" value="ECO:0007669"/>
    <property type="project" value="TreeGrafter"/>
</dbReference>
<comment type="similarity">
    <text evidence="1">Belongs to the short-chain dehydrogenases/reductases (SDR) family.</text>
</comment>
<evidence type="ECO:0000256" key="1">
    <source>
        <dbReference type="ARBA" id="ARBA00006484"/>
    </source>
</evidence>
<dbReference type="SUPFAM" id="SSF51735">
    <property type="entry name" value="NAD(P)-binding Rossmann-fold domains"/>
    <property type="match status" value="1"/>
</dbReference>
<dbReference type="AlphaFoldDB" id="A0AAU8ALL0"/>
<dbReference type="RefSeq" id="WP_224917321.1">
    <property type="nucleotide sequence ID" value="NZ_CP123385.1"/>
</dbReference>
<dbReference type="GO" id="GO:0048038">
    <property type="term" value="F:quinone binding"/>
    <property type="evidence" value="ECO:0007669"/>
    <property type="project" value="TreeGrafter"/>
</dbReference>
<name>A0AAU8ALL0_9RHOB</name>
<protein>
    <submittedName>
        <fullName evidence="3">SDR family NAD(P)-dependent oxidoreductase</fullName>
    </submittedName>
</protein>
<dbReference type="GO" id="GO:0006633">
    <property type="term" value="P:fatty acid biosynthetic process"/>
    <property type="evidence" value="ECO:0007669"/>
    <property type="project" value="TreeGrafter"/>
</dbReference>
<sequence>MRATTAFGVTGGFAMAAGHPTFAESSGPAPRGQRYGAGVYNTDQVAEELRYIEDTVQRSSDTQAKRILITGSTAGVGQLAAAYLLRRGHQVVAHARNAQRASEVARDLPGIEAVVVGDLINLDETRDLADQINRLGTFDVIVHNAGEYGLSDAETINANSVSPYLLTALVDAPREAMVYLSSSLHTGGDLKLDTLRSGGTNVNYNDSKLHMATLATAVARQRPGLRVNAVRPGWVATLMGFHNGPHAPDDLRAGYMTQVWLSEGTDPASDVTGRFLFHQQEERRVNPSVYDEAAQDALLAAYAARTGVTLT</sequence>
<evidence type="ECO:0000256" key="2">
    <source>
        <dbReference type="ARBA" id="ARBA00023002"/>
    </source>
</evidence>
<dbReference type="EMBL" id="CP123385">
    <property type="protein sequence ID" value="XCC95384.1"/>
    <property type="molecule type" value="Genomic_DNA"/>
</dbReference>
<organism evidence="3">
    <name type="scientific">Alloyangia sp. H15</name>
    <dbReference type="NCBI Taxonomy" id="3029062"/>
    <lineage>
        <taxon>Bacteria</taxon>
        <taxon>Pseudomonadati</taxon>
        <taxon>Pseudomonadota</taxon>
        <taxon>Alphaproteobacteria</taxon>
        <taxon>Rhodobacterales</taxon>
        <taxon>Roseobacteraceae</taxon>
        <taxon>Alloyangia</taxon>
    </lineage>
</organism>
<dbReference type="InterPro" id="IPR036291">
    <property type="entry name" value="NAD(P)-bd_dom_sf"/>
</dbReference>
<dbReference type="Gene3D" id="3.40.50.720">
    <property type="entry name" value="NAD(P)-binding Rossmann-like Domain"/>
    <property type="match status" value="1"/>
</dbReference>
<dbReference type="InterPro" id="IPR002347">
    <property type="entry name" value="SDR_fam"/>
</dbReference>
<dbReference type="PANTHER" id="PTHR42760">
    <property type="entry name" value="SHORT-CHAIN DEHYDROGENASES/REDUCTASES FAMILY MEMBER"/>
    <property type="match status" value="1"/>
</dbReference>
<keyword evidence="2" id="KW-0560">Oxidoreductase</keyword>